<accession>A0AAJ0C8K0</accession>
<name>A0AAJ0C8K0_9PEZI</name>
<dbReference type="Pfam" id="PF03427">
    <property type="entry name" value="CBM_19"/>
    <property type="match status" value="1"/>
</dbReference>
<keyword evidence="1" id="KW-0732">Signal</keyword>
<dbReference type="InterPro" id="IPR005089">
    <property type="entry name" value="CBM19"/>
</dbReference>
<proteinExistence type="predicted"/>
<evidence type="ECO:0000313" key="4">
    <source>
        <dbReference type="Proteomes" id="UP001244011"/>
    </source>
</evidence>
<reference evidence="3" key="1">
    <citation type="submission" date="2023-06" db="EMBL/GenBank/DDBJ databases">
        <title>Genome-scale phylogeny and comparative genomics of the fungal order Sordariales.</title>
        <authorList>
            <consortium name="Lawrence Berkeley National Laboratory"/>
            <person name="Hensen N."/>
            <person name="Bonometti L."/>
            <person name="Westerberg I."/>
            <person name="Brannstrom I.O."/>
            <person name="Guillou S."/>
            <person name="Cros-Aarteil S."/>
            <person name="Calhoun S."/>
            <person name="Haridas S."/>
            <person name="Kuo A."/>
            <person name="Mondo S."/>
            <person name="Pangilinan J."/>
            <person name="Riley R."/>
            <person name="Labutti K."/>
            <person name="Andreopoulos B."/>
            <person name="Lipzen A."/>
            <person name="Chen C."/>
            <person name="Yanf M."/>
            <person name="Daum C."/>
            <person name="Ng V."/>
            <person name="Clum A."/>
            <person name="Steindorff A."/>
            <person name="Ohm R."/>
            <person name="Martin F."/>
            <person name="Silar P."/>
            <person name="Natvig D."/>
            <person name="Lalanne C."/>
            <person name="Gautier V."/>
            <person name="Ament-Velasquez S.L."/>
            <person name="Kruys A."/>
            <person name="Hutchinson M.I."/>
            <person name="Powell A.J."/>
            <person name="Barry K."/>
            <person name="Miller A.N."/>
            <person name="Grigoriev I.V."/>
            <person name="Debuchy R."/>
            <person name="Gladieux P."/>
            <person name="Thoren M.H."/>
            <person name="Johannesson H."/>
        </authorList>
    </citation>
    <scope>NUCLEOTIDE SEQUENCE</scope>
    <source>
        <strain evidence="3">8032-3</strain>
    </source>
</reference>
<dbReference type="RefSeq" id="XP_060288362.1">
    <property type="nucleotide sequence ID" value="XM_060424118.1"/>
</dbReference>
<dbReference type="GO" id="GO:0008061">
    <property type="term" value="F:chitin binding"/>
    <property type="evidence" value="ECO:0007669"/>
    <property type="project" value="InterPro"/>
</dbReference>
<evidence type="ECO:0000259" key="2">
    <source>
        <dbReference type="Pfam" id="PF03427"/>
    </source>
</evidence>
<dbReference type="GO" id="GO:0006032">
    <property type="term" value="P:chitin catabolic process"/>
    <property type="evidence" value="ECO:0007669"/>
    <property type="project" value="InterPro"/>
</dbReference>
<sequence length="68" mass="7257">MRFFIFTIGALVSAAAAQNCTPGSYRCRSPTFPAVCDQSGQWVVLQQCPNGWICIENNGSVNCTPAGT</sequence>
<dbReference type="EMBL" id="MU838997">
    <property type="protein sequence ID" value="KAK1772149.1"/>
    <property type="molecule type" value="Genomic_DNA"/>
</dbReference>
<dbReference type="Proteomes" id="UP001244011">
    <property type="component" value="Unassembled WGS sequence"/>
</dbReference>
<organism evidence="3 4">
    <name type="scientific">Phialemonium atrogriseum</name>
    <dbReference type="NCBI Taxonomy" id="1093897"/>
    <lineage>
        <taxon>Eukaryota</taxon>
        <taxon>Fungi</taxon>
        <taxon>Dikarya</taxon>
        <taxon>Ascomycota</taxon>
        <taxon>Pezizomycotina</taxon>
        <taxon>Sordariomycetes</taxon>
        <taxon>Sordariomycetidae</taxon>
        <taxon>Cephalothecales</taxon>
        <taxon>Cephalothecaceae</taxon>
        <taxon>Phialemonium</taxon>
    </lineage>
</organism>
<keyword evidence="4" id="KW-1185">Reference proteome</keyword>
<feature type="domain" description="Carbohydrate-binding module family 19" evidence="2">
    <location>
        <begin position="15"/>
        <end position="56"/>
    </location>
</feature>
<feature type="chain" id="PRO_5042585369" description="Carbohydrate-binding module family 19 domain-containing protein" evidence="1">
    <location>
        <begin position="18"/>
        <end position="68"/>
    </location>
</feature>
<comment type="caution">
    <text evidence="3">The sequence shown here is derived from an EMBL/GenBank/DDBJ whole genome shotgun (WGS) entry which is preliminary data.</text>
</comment>
<dbReference type="AlphaFoldDB" id="A0AAJ0C8K0"/>
<feature type="signal peptide" evidence="1">
    <location>
        <begin position="1"/>
        <end position="17"/>
    </location>
</feature>
<dbReference type="GeneID" id="85307305"/>
<evidence type="ECO:0000256" key="1">
    <source>
        <dbReference type="SAM" id="SignalP"/>
    </source>
</evidence>
<gene>
    <name evidence="3" type="ORF">QBC33DRAFT_411</name>
</gene>
<protein>
    <recommendedName>
        <fullName evidence="2">Carbohydrate-binding module family 19 domain-containing protein</fullName>
    </recommendedName>
</protein>
<evidence type="ECO:0000313" key="3">
    <source>
        <dbReference type="EMBL" id="KAK1772149.1"/>
    </source>
</evidence>